<evidence type="ECO:0000259" key="1">
    <source>
        <dbReference type="PROSITE" id="PS50801"/>
    </source>
</evidence>
<organism evidence="2 3">
    <name type="scientific">Aquicella lusitana</name>
    <dbReference type="NCBI Taxonomy" id="254246"/>
    <lineage>
        <taxon>Bacteria</taxon>
        <taxon>Pseudomonadati</taxon>
        <taxon>Pseudomonadota</taxon>
        <taxon>Gammaproteobacteria</taxon>
        <taxon>Legionellales</taxon>
        <taxon>Coxiellaceae</taxon>
        <taxon>Aquicella</taxon>
    </lineage>
</organism>
<reference evidence="2 3" key="1">
    <citation type="submission" date="2018-07" db="EMBL/GenBank/DDBJ databases">
        <title>Genomic Encyclopedia of Type Strains, Phase IV (KMG-IV): sequencing the most valuable type-strain genomes for metagenomic binning, comparative biology and taxonomic classification.</title>
        <authorList>
            <person name="Goeker M."/>
        </authorList>
    </citation>
    <scope>NUCLEOTIDE SEQUENCE [LARGE SCALE GENOMIC DNA]</scope>
    <source>
        <strain evidence="2 3">DSM 16500</strain>
    </source>
</reference>
<dbReference type="OrthoDB" id="5297990at2"/>
<accession>A0A370GYT1</accession>
<dbReference type="InterPro" id="IPR058548">
    <property type="entry name" value="MlaB-like_STAS"/>
</dbReference>
<dbReference type="InterPro" id="IPR002645">
    <property type="entry name" value="STAS_dom"/>
</dbReference>
<dbReference type="PROSITE" id="PS50801">
    <property type="entry name" value="STAS"/>
    <property type="match status" value="1"/>
</dbReference>
<dbReference type="RefSeq" id="WP_114833304.1">
    <property type="nucleotide sequence ID" value="NZ_LR699114.1"/>
</dbReference>
<comment type="caution">
    <text evidence="2">The sequence shown here is derived from an EMBL/GenBank/DDBJ whole genome shotgun (WGS) entry which is preliminary data.</text>
</comment>
<dbReference type="InterPro" id="IPR036513">
    <property type="entry name" value="STAS_dom_sf"/>
</dbReference>
<dbReference type="Proteomes" id="UP000254720">
    <property type="component" value="Unassembled WGS sequence"/>
</dbReference>
<dbReference type="AlphaFoldDB" id="A0A370GYT1"/>
<evidence type="ECO:0000313" key="2">
    <source>
        <dbReference type="EMBL" id="RDI48789.1"/>
    </source>
</evidence>
<name>A0A370GYT1_9COXI</name>
<proteinExistence type="predicted"/>
<dbReference type="SUPFAM" id="SSF52091">
    <property type="entry name" value="SpoIIaa-like"/>
    <property type="match status" value="1"/>
</dbReference>
<dbReference type="Pfam" id="PF13466">
    <property type="entry name" value="STAS_2"/>
    <property type="match status" value="1"/>
</dbReference>
<keyword evidence="3" id="KW-1185">Reference proteome</keyword>
<protein>
    <submittedName>
        <fullName evidence="2">Phospholipid transport system transporter-binding protein</fullName>
    </submittedName>
</protein>
<dbReference type="Gene3D" id="3.30.750.24">
    <property type="entry name" value="STAS domain"/>
    <property type="match status" value="1"/>
</dbReference>
<feature type="domain" description="STAS" evidence="1">
    <location>
        <begin position="19"/>
        <end position="104"/>
    </location>
</feature>
<dbReference type="CDD" id="cd07043">
    <property type="entry name" value="STAS_anti-anti-sigma_factors"/>
    <property type="match status" value="1"/>
</dbReference>
<evidence type="ECO:0000313" key="3">
    <source>
        <dbReference type="Proteomes" id="UP000254720"/>
    </source>
</evidence>
<gene>
    <name evidence="2" type="ORF">C8D86_10168</name>
</gene>
<sequence length="104" mass="11647">MEKKIADIRMQGNEVLVLGNLSFYNVMSVYEKSLSQLDACPELNFNFSELKSSDSSGLALIMEWIRLAKQRNKPIRFSHLSDDLLSIASVSGLIKLIPKAETKA</sequence>
<dbReference type="EMBL" id="QQAX01000001">
    <property type="protein sequence ID" value="RDI48789.1"/>
    <property type="molecule type" value="Genomic_DNA"/>
</dbReference>